<gene>
    <name evidence="2" type="ORF">g.19051</name>
</gene>
<protein>
    <submittedName>
        <fullName evidence="2">Uncharacterized protein</fullName>
    </submittedName>
</protein>
<proteinExistence type="predicted"/>
<evidence type="ECO:0000313" key="2">
    <source>
        <dbReference type="EMBL" id="JAT00574.1"/>
    </source>
</evidence>
<feature type="non-terminal residue" evidence="2">
    <location>
        <position position="1"/>
    </location>
</feature>
<dbReference type="EMBL" id="GECU01007133">
    <property type="protein sequence ID" value="JAT00574.1"/>
    <property type="molecule type" value="Transcribed_RNA"/>
</dbReference>
<sequence length="511" mass="57947">FISNSDINEVFCIVCKVRIGSIVKVTKHLKTRLHEDQIINSLKEKLPENSCQVMEFVTFHRSKLSCNFCRCEITMNPCNPHETIVNIVSHNATEKHQRQIAASGTCSSEALVTVNTYALMNPLIHKNKDLIEYTAVHKFKCNLCNKNINYNKNVSKFMESFICHFESVGHKKLEAISAVELFGKLHIVDETQHKFIASKGSILCIICNCSVDVNIQKLFLHTKEKAKNALKNSIESLPKMGSVMEVALNNSHMRCTDLTGNSAKTCIDFCPSHPVEIQPGVATNNRIIKTLLTPLPDYLKRINIDCLIENDQGEIMCLDCSCAIPSTLYNIESHLLSKNHMKRSKKNESSQTQNYNLNLDGGVSKTLKDNASLIKHSFKYFFKFNDKYKCNICDGIIDQTSDENSLRMNILRHISGKKHLEKYQQELVYKLFYSDEIVGVNRSVLKINNTQIVCTLCDYVITSSTNEDTLKTSIISHLTGCEHKNKKVHVHKGDSPGSIQNQKQEHRCKND</sequence>
<evidence type="ECO:0000256" key="1">
    <source>
        <dbReference type="SAM" id="MobiDB-lite"/>
    </source>
</evidence>
<organism evidence="2">
    <name type="scientific">Homalodisca liturata</name>
    <dbReference type="NCBI Taxonomy" id="320908"/>
    <lineage>
        <taxon>Eukaryota</taxon>
        <taxon>Metazoa</taxon>
        <taxon>Ecdysozoa</taxon>
        <taxon>Arthropoda</taxon>
        <taxon>Hexapoda</taxon>
        <taxon>Insecta</taxon>
        <taxon>Pterygota</taxon>
        <taxon>Neoptera</taxon>
        <taxon>Paraneoptera</taxon>
        <taxon>Hemiptera</taxon>
        <taxon>Auchenorrhyncha</taxon>
        <taxon>Membracoidea</taxon>
        <taxon>Cicadellidae</taxon>
        <taxon>Cicadellinae</taxon>
        <taxon>Proconiini</taxon>
        <taxon>Homalodisca</taxon>
    </lineage>
</organism>
<reference evidence="2" key="1">
    <citation type="submission" date="2015-11" db="EMBL/GenBank/DDBJ databases">
        <title>De novo transcriptome assembly of four potential Pierce s Disease insect vectors from Arizona vineyards.</title>
        <authorList>
            <person name="Tassone E.E."/>
        </authorList>
    </citation>
    <scope>NUCLEOTIDE SEQUENCE</scope>
</reference>
<name>A0A1B6JNY4_9HEMI</name>
<accession>A0A1B6JNY4</accession>
<dbReference type="AlphaFoldDB" id="A0A1B6JNY4"/>
<feature type="region of interest" description="Disordered" evidence="1">
    <location>
        <begin position="489"/>
        <end position="511"/>
    </location>
</feature>